<proteinExistence type="predicted"/>
<name>A0AA48L024_9FIRM</name>
<keyword evidence="1" id="KW-0812">Transmembrane</keyword>
<dbReference type="KEGG" id="ptrh:RsTaC01_0779"/>
<gene>
    <name evidence="2" type="ORF">RsTaC01_0779</name>
</gene>
<organism evidence="2">
    <name type="scientific">Candidatus Paraimprobicoccus trichonymphae</name>
    <dbReference type="NCBI Taxonomy" id="3033793"/>
    <lineage>
        <taxon>Bacteria</taxon>
        <taxon>Bacillati</taxon>
        <taxon>Bacillota</taxon>
        <taxon>Clostridia</taxon>
        <taxon>Candidatus Paraimprobicoccus</taxon>
    </lineage>
</organism>
<dbReference type="EMBL" id="AP027925">
    <property type="protein sequence ID" value="BED92879.1"/>
    <property type="molecule type" value="Genomic_DNA"/>
</dbReference>
<protein>
    <recommendedName>
        <fullName evidence="3">Transposase</fullName>
    </recommendedName>
</protein>
<dbReference type="Proteomes" id="UP001335720">
    <property type="component" value="Chromosome"/>
</dbReference>
<keyword evidence="1" id="KW-0472">Membrane</keyword>
<evidence type="ECO:0000256" key="1">
    <source>
        <dbReference type="SAM" id="Phobius"/>
    </source>
</evidence>
<dbReference type="AlphaFoldDB" id="A0AA48L024"/>
<evidence type="ECO:0008006" key="3">
    <source>
        <dbReference type="Google" id="ProtNLM"/>
    </source>
</evidence>
<keyword evidence="1" id="KW-1133">Transmembrane helix</keyword>
<feature type="transmembrane region" description="Helical" evidence="1">
    <location>
        <begin position="38"/>
        <end position="59"/>
    </location>
</feature>
<reference evidence="2" key="1">
    <citation type="journal article" date="2023" name="ISME J.">
        <title>Emergence of putative energy parasites within Clostridia revealed by genome analysis of a novel endosymbiotic clade.</title>
        <authorList>
            <person name="Takahashi K."/>
            <person name="Kuwahara H."/>
            <person name="Horikawa Y."/>
            <person name="Izawa K."/>
            <person name="Kato D."/>
            <person name="Inagaki T."/>
            <person name="Yuki M."/>
            <person name="Ohkuma M."/>
            <person name="Hongoh Y."/>
        </authorList>
    </citation>
    <scope>NUCLEOTIDE SEQUENCE</scope>
    <source>
        <strain evidence="2">RsTa-C01</strain>
    </source>
</reference>
<accession>A0AA48L024</accession>
<evidence type="ECO:0000313" key="2">
    <source>
        <dbReference type="EMBL" id="BED92879.1"/>
    </source>
</evidence>
<sequence>MGTYINLNSTFAINNISLFLHKFEINISQMLSIKLKNIMSSIFYKIYINYIFIIIGSVVKKCNIIRMYRKHNIMDRVWKLLETNLKGRKGTRGGNTQDNRRFINAVF</sequence>